<dbReference type="EMBL" id="JACVVK020000231">
    <property type="protein sequence ID" value="KAK7483167.1"/>
    <property type="molecule type" value="Genomic_DNA"/>
</dbReference>
<gene>
    <name evidence="1" type="ORF">BaRGS_00025571</name>
</gene>
<evidence type="ECO:0000313" key="1">
    <source>
        <dbReference type="EMBL" id="KAK7483167.1"/>
    </source>
</evidence>
<reference evidence="1 2" key="1">
    <citation type="journal article" date="2023" name="Sci. Data">
        <title>Genome assembly of the Korean intertidal mud-creeper Batillaria attramentaria.</title>
        <authorList>
            <person name="Patra A.K."/>
            <person name="Ho P.T."/>
            <person name="Jun S."/>
            <person name="Lee S.J."/>
            <person name="Kim Y."/>
            <person name="Won Y.J."/>
        </authorList>
    </citation>
    <scope>NUCLEOTIDE SEQUENCE [LARGE SCALE GENOMIC DNA]</scope>
    <source>
        <strain evidence="1">Wonlab-2016</strain>
    </source>
</reference>
<protein>
    <submittedName>
        <fullName evidence="1">Uncharacterized protein</fullName>
    </submittedName>
</protein>
<sequence>LDLTTLAMAKHSAMGDLPSLEVRQDTLLEEPDYDQMRDERTQRTRQAMQAVDASLTSCVLPQWAFIPYILIDFYLPPHKPSCAAAREKA</sequence>
<proteinExistence type="predicted"/>
<comment type="caution">
    <text evidence="1">The sequence shown here is derived from an EMBL/GenBank/DDBJ whole genome shotgun (WGS) entry which is preliminary data.</text>
</comment>
<evidence type="ECO:0000313" key="2">
    <source>
        <dbReference type="Proteomes" id="UP001519460"/>
    </source>
</evidence>
<accession>A0ABD0K7W2</accession>
<keyword evidence="2" id="KW-1185">Reference proteome</keyword>
<dbReference type="Proteomes" id="UP001519460">
    <property type="component" value="Unassembled WGS sequence"/>
</dbReference>
<feature type="non-terminal residue" evidence="1">
    <location>
        <position position="89"/>
    </location>
</feature>
<name>A0ABD0K7W2_9CAEN</name>
<organism evidence="1 2">
    <name type="scientific">Batillaria attramentaria</name>
    <dbReference type="NCBI Taxonomy" id="370345"/>
    <lineage>
        <taxon>Eukaryota</taxon>
        <taxon>Metazoa</taxon>
        <taxon>Spiralia</taxon>
        <taxon>Lophotrochozoa</taxon>
        <taxon>Mollusca</taxon>
        <taxon>Gastropoda</taxon>
        <taxon>Caenogastropoda</taxon>
        <taxon>Sorbeoconcha</taxon>
        <taxon>Cerithioidea</taxon>
        <taxon>Batillariidae</taxon>
        <taxon>Batillaria</taxon>
    </lineage>
</organism>
<feature type="non-terminal residue" evidence="1">
    <location>
        <position position="1"/>
    </location>
</feature>
<dbReference type="AlphaFoldDB" id="A0ABD0K7W2"/>